<dbReference type="Proteomes" id="UP000515123">
    <property type="component" value="Linkage group 17"/>
</dbReference>
<keyword evidence="1" id="KW-0175">Coiled coil</keyword>
<reference evidence="4" key="1">
    <citation type="journal article" date="2015" name="Nat. Genet.">
        <title>The pineapple genome and the evolution of CAM photosynthesis.</title>
        <authorList>
            <person name="Ming R."/>
            <person name="VanBuren R."/>
            <person name="Wai C.M."/>
            <person name="Tang H."/>
            <person name="Schatz M.C."/>
            <person name="Bowers J.E."/>
            <person name="Lyons E."/>
            <person name="Wang M.L."/>
            <person name="Chen J."/>
            <person name="Biggers E."/>
            <person name="Zhang J."/>
            <person name="Huang L."/>
            <person name="Zhang L."/>
            <person name="Miao W."/>
            <person name="Zhang J."/>
            <person name="Ye Z."/>
            <person name="Miao C."/>
            <person name="Lin Z."/>
            <person name="Wang H."/>
            <person name="Zhou H."/>
            <person name="Yim W.C."/>
            <person name="Priest H.D."/>
            <person name="Zheng C."/>
            <person name="Woodhouse M."/>
            <person name="Edger P.P."/>
            <person name="Guyot R."/>
            <person name="Guo H.B."/>
            <person name="Guo H."/>
            <person name="Zheng G."/>
            <person name="Singh R."/>
            <person name="Sharma A."/>
            <person name="Min X."/>
            <person name="Zheng Y."/>
            <person name="Lee H."/>
            <person name="Gurtowski J."/>
            <person name="Sedlazeck F.J."/>
            <person name="Harkess A."/>
            <person name="McKain M.R."/>
            <person name="Liao Z."/>
            <person name="Fang J."/>
            <person name="Liu J."/>
            <person name="Zhang X."/>
            <person name="Zhang Q."/>
            <person name="Hu W."/>
            <person name="Qin Y."/>
            <person name="Wang K."/>
            <person name="Chen L.Y."/>
            <person name="Shirley N."/>
            <person name="Lin Y.R."/>
            <person name="Liu L.Y."/>
            <person name="Hernandez A.G."/>
            <person name="Wright C.L."/>
            <person name="Bulone V."/>
            <person name="Tuskan G.A."/>
            <person name="Heath K."/>
            <person name="Zee F."/>
            <person name="Moore P.H."/>
            <person name="Sunkar R."/>
            <person name="Leebens-Mack J.H."/>
            <person name="Mockler T."/>
            <person name="Bennetzen J.L."/>
            <person name="Freeling M."/>
            <person name="Sankoff D."/>
            <person name="Paterson A.H."/>
            <person name="Zhu X."/>
            <person name="Yang X."/>
            <person name="Smith J.A."/>
            <person name="Cushman J.C."/>
            <person name="Paull R.E."/>
            <person name="Yu Q."/>
        </authorList>
    </citation>
    <scope>NUCLEOTIDE SEQUENCE [LARGE SCALE GENOMIC DNA]</scope>
    <source>
        <strain evidence="4">cv. F153</strain>
    </source>
</reference>
<feature type="coiled-coil region" evidence="1">
    <location>
        <begin position="937"/>
        <end position="964"/>
    </location>
</feature>
<dbReference type="PANTHER" id="PTHR46033:SF67">
    <property type="entry name" value="AMINOTRANSFERASE-LIKE, PLANT MOBILE DOMAIN FAMILY PROTEIN"/>
    <property type="match status" value="1"/>
</dbReference>
<evidence type="ECO:0000313" key="5">
    <source>
        <dbReference type="RefSeq" id="XP_020106722.1"/>
    </source>
</evidence>
<dbReference type="GO" id="GO:0010073">
    <property type="term" value="P:meristem maintenance"/>
    <property type="evidence" value="ECO:0007669"/>
    <property type="project" value="InterPro"/>
</dbReference>
<dbReference type="RefSeq" id="XP_020106722.1">
    <property type="nucleotide sequence ID" value="XM_020251133.1"/>
</dbReference>
<name>A0A6P5GFV2_ANACO</name>
<dbReference type="PANTHER" id="PTHR46033">
    <property type="entry name" value="PROTEIN MAIN-LIKE 2"/>
    <property type="match status" value="1"/>
</dbReference>
<feature type="region of interest" description="Disordered" evidence="2">
    <location>
        <begin position="640"/>
        <end position="724"/>
    </location>
</feature>
<evidence type="ECO:0000313" key="4">
    <source>
        <dbReference type="Proteomes" id="UP000515123"/>
    </source>
</evidence>
<feature type="compositionally biased region" description="Low complexity" evidence="2">
    <location>
        <begin position="658"/>
        <end position="691"/>
    </location>
</feature>
<gene>
    <name evidence="5" type="primary">LOC109722958</name>
</gene>
<dbReference type="Pfam" id="PF10536">
    <property type="entry name" value="PMD"/>
    <property type="match status" value="1"/>
</dbReference>
<dbReference type="AlphaFoldDB" id="A0A6P5GFV2"/>
<dbReference type="GeneID" id="109722958"/>
<accession>A0A6P5GFV2</accession>
<dbReference type="OrthoDB" id="1258364at2759"/>
<dbReference type="InterPro" id="IPR019557">
    <property type="entry name" value="AminoTfrase-like_pln_mobile"/>
</dbReference>
<keyword evidence="4" id="KW-1185">Reference proteome</keyword>
<evidence type="ECO:0000259" key="3">
    <source>
        <dbReference type="Pfam" id="PF10536"/>
    </source>
</evidence>
<reference evidence="5" key="2">
    <citation type="submission" date="2025-08" db="UniProtKB">
        <authorList>
            <consortium name="RefSeq"/>
        </authorList>
    </citation>
    <scope>IDENTIFICATION</scope>
    <source>
        <tissue evidence="5">Leaf</tissue>
    </source>
</reference>
<feature type="compositionally biased region" description="Basic and acidic residues" evidence="2">
    <location>
        <begin position="702"/>
        <end position="718"/>
    </location>
</feature>
<dbReference type="InterPro" id="IPR044824">
    <property type="entry name" value="MAIN-like"/>
</dbReference>
<sequence>MAPSLSHHSAAEEKVRVLEGIDPAQVDLRVMIPASTESDLHFIHGPAVKVSDFDPSLQLSRRIRKERLLFKRPAINAFSWNPSISRPFRSWPASNLKYVAWLDRVQAAKAAHWRRIDVFDVIQFSRDPPRPDPYLIGASLCFWSTSTNSLHLRYGMSTPTLLDLAAIAGLRPHGTEVNAGMEVDFSIFNVSFDNSLAFTSFIDRFNGKEGPVSDQEHVAFLLYWICRYLVCTKSLKIVKEFLKLSICLAEGQFIALGPFVLSQLYRSLASVVSDIRSEDRDFRFTNAGGPLWLYQLWLYAYFPELGRCNRSLLSKLDNRPNYGVILLCVRPVWDKLTDSVFTDFLSFFFHVESRTPERIAPFVDRQYGPDWFRMSSQSLLEDPNAGHLLSELPQIWSSFLVPRDLHVGLTFNSSFIVPGTEVYLPHFVARQFGLIQTIPLPLISSFSDLGARTSFDVPAQVNMVDEVNSYFFDRFHLEEFTPYPSTVTLFDEWWGEHCNHLFGEDFKHLMAGILFTPPIEKTVDAGPSMQVKSKSKKKGGIKSPGQVTFSGYYANWPEDKLPKPCVTGDKPFFDVRPIGDGVASKPKLIFEEAFPEIQEAEEPLRKKRKKEILIEFSRTPTGGCQMNVLSTVSTEVARKDSSHESQIISVGSKGSLVAESTAEATGSSSRTLTMQSSSPSRAQSPISPAPIRALFPDSSTSPKEDLAAEATKLPKKETTPFNANPLTKDSIARLISVGTENEESIKAFLTSFYQEDPSPNVSSVDAPELEISRSTEFTVVLSELRALLQKGIAEINQNPAFRTRLNYALDLLSVVNSDDKALIRTKTLVLDLQAQLGELSSQYQAAQKSIKEAEETATLEKILLAEGAKCKERLAELKSEQETAQEELANLEMLRAECEAKLKALSNDTVKWKTIKDLVEKKRENALEETRSIAAKFKQVVQQRERTEQQRELARRDVAHIESKWAEFRDRFRRGCELKD</sequence>
<organism evidence="4 5">
    <name type="scientific">Ananas comosus</name>
    <name type="common">Pineapple</name>
    <name type="synonym">Ananas ananas</name>
    <dbReference type="NCBI Taxonomy" id="4615"/>
    <lineage>
        <taxon>Eukaryota</taxon>
        <taxon>Viridiplantae</taxon>
        <taxon>Streptophyta</taxon>
        <taxon>Embryophyta</taxon>
        <taxon>Tracheophyta</taxon>
        <taxon>Spermatophyta</taxon>
        <taxon>Magnoliopsida</taxon>
        <taxon>Liliopsida</taxon>
        <taxon>Poales</taxon>
        <taxon>Bromeliaceae</taxon>
        <taxon>Bromelioideae</taxon>
        <taxon>Ananas</taxon>
    </lineage>
</organism>
<feature type="coiled-coil region" evidence="1">
    <location>
        <begin position="829"/>
        <end position="908"/>
    </location>
</feature>
<feature type="domain" description="Aminotransferase-like plant mobile" evidence="3">
    <location>
        <begin position="118"/>
        <end position="442"/>
    </location>
</feature>
<evidence type="ECO:0000256" key="2">
    <source>
        <dbReference type="SAM" id="MobiDB-lite"/>
    </source>
</evidence>
<proteinExistence type="predicted"/>
<evidence type="ECO:0000256" key="1">
    <source>
        <dbReference type="SAM" id="Coils"/>
    </source>
</evidence>
<protein>
    <submittedName>
        <fullName evidence="5">Uncharacterized protein LOC109722958</fullName>
    </submittedName>
</protein>